<evidence type="ECO:0000256" key="4">
    <source>
        <dbReference type="ARBA" id="ARBA00022840"/>
    </source>
</evidence>
<evidence type="ECO:0000313" key="7">
    <source>
        <dbReference type="Proteomes" id="UP000076079"/>
    </source>
</evidence>
<evidence type="ECO:0000313" key="6">
    <source>
        <dbReference type="EMBL" id="AMY08807.1"/>
    </source>
</evidence>
<dbReference type="PROSITE" id="PS50893">
    <property type="entry name" value="ABC_TRANSPORTER_2"/>
    <property type="match status" value="1"/>
</dbReference>
<keyword evidence="4 6" id="KW-0067">ATP-binding</keyword>
<keyword evidence="2" id="KW-0813">Transport</keyword>
<dbReference type="Gene3D" id="3.40.50.300">
    <property type="entry name" value="P-loop containing nucleotide triphosphate hydrolases"/>
    <property type="match status" value="1"/>
</dbReference>
<evidence type="ECO:0000256" key="2">
    <source>
        <dbReference type="ARBA" id="ARBA00022448"/>
    </source>
</evidence>
<evidence type="ECO:0000256" key="1">
    <source>
        <dbReference type="ARBA" id="ARBA00005417"/>
    </source>
</evidence>
<protein>
    <submittedName>
        <fullName evidence="6">Putative ABC transporter ATP-binding protein YxlF</fullName>
        <ecNumber evidence="6">3.6.3.-</ecNumber>
    </submittedName>
</protein>
<dbReference type="InterPro" id="IPR027417">
    <property type="entry name" value="P-loop_NTPase"/>
</dbReference>
<evidence type="ECO:0000256" key="3">
    <source>
        <dbReference type="ARBA" id="ARBA00022741"/>
    </source>
</evidence>
<dbReference type="PANTHER" id="PTHR43335">
    <property type="entry name" value="ABC TRANSPORTER, ATP-BINDING PROTEIN"/>
    <property type="match status" value="1"/>
</dbReference>
<dbReference type="PANTHER" id="PTHR43335:SF2">
    <property type="entry name" value="ABC TRANSPORTER, ATP-BINDING PROTEIN"/>
    <property type="match status" value="1"/>
</dbReference>
<organism evidence="6 7">
    <name type="scientific">Luteitalea pratensis</name>
    <dbReference type="NCBI Taxonomy" id="1855912"/>
    <lineage>
        <taxon>Bacteria</taxon>
        <taxon>Pseudomonadati</taxon>
        <taxon>Acidobacteriota</taxon>
        <taxon>Vicinamibacteria</taxon>
        <taxon>Vicinamibacterales</taxon>
        <taxon>Vicinamibacteraceae</taxon>
        <taxon>Luteitalea</taxon>
    </lineage>
</organism>
<keyword evidence="7" id="KW-1185">Reference proteome</keyword>
<dbReference type="RefSeq" id="WP_110170614.1">
    <property type="nucleotide sequence ID" value="NZ_CP015136.1"/>
</dbReference>
<dbReference type="CDD" id="cd03230">
    <property type="entry name" value="ABC_DR_subfamily_A"/>
    <property type="match status" value="1"/>
</dbReference>
<feature type="domain" description="ABC transporter" evidence="5">
    <location>
        <begin position="2"/>
        <end position="228"/>
    </location>
</feature>
<dbReference type="EC" id="3.6.3.-" evidence="6"/>
<dbReference type="SMART" id="SM00382">
    <property type="entry name" value="AAA"/>
    <property type="match status" value="1"/>
</dbReference>
<reference evidence="6 7" key="1">
    <citation type="journal article" date="2016" name="Genome Announc.">
        <title>First Complete Genome Sequence of a Subdivision 6 Acidobacterium Strain.</title>
        <authorList>
            <person name="Huang S."/>
            <person name="Vieira S."/>
            <person name="Bunk B."/>
            <person name="Riedel T."/>
            <person name="Sproer C."/>
            <person name="Overmann J."/>
        </authorList>
    </citation>
    <scope>NUCLEOTIDE SEQUENCE [LARGE SCALE GENOMIC DNA]</scope>
    <source>
        <strain evidence="7">DSM 100886 HEG_-6_39</strain>
    </source>
</reference>
<dbReference type="STRING" id="1855912.LuPra_02012"/>
<sequence length="232" mass="24959">MITINGLSKSYGRQRVLDALELDARPGEVTLLVGANGSGKTTTLRQLCGLSSPDAGRIVIGGADLATARMAALGQLSFLPQSPRFHARLTAGEILEFYARLRGLPASRIAAVQEHWQLQEVRGHATGKLSGGTRQRLALAVLSLPDAPVLLLDEPGLSLDPDWRRFLHAELHAAARRGATVLVATHLLGEWDGQADRCLVLEGGRVTRELPSSRLREAFPFSLPHPVLAHAV</sequence>
<dbReference type="GO" id="GO:0005524">
    <property type="term" value="F:ATP binding"/>
    <property type="evidence" value="ECO:0007669"/>
    <property type="project" value="UniProtKB-KW"/>
</dbReference>
<dbReference type="AlphaFoldDB" id="A0A143PJS4"/>
<accession>A0A143PJS4</accession>
<keyword evidence="3" id="KW-0547">Nucleotide-binding</keyword>
<evidence type="ECO:0000259" key="5">
    <source>
        <dbReference type="PROSITE" id="PS50893"/>
    </source>
</evidence>
<reference evidence="7" key="2">
    <citation type="submission" date="2016-04" db="EMBL/GenBank/DDBJ databases">
        <title>First Complete Genome Sequence of a Subdivision 6 Acidobacterium.</title>
        <authorList>
            <person name="Huang S."/>
            <person name="Vieira S."/>
            <person name="Bunk B."/>
            <person name="Riedel T."/>
            <person name="Sproeer C."/>
            <person name="Overmann J."/>
        </authorList>
    </citation>
    <scope>NUCLEOTIDE SEQUENCE [LARGE SCALE GENOMIC DNA]</scope>
    <source>
        <strain evidence="7">DSM 100886 HEG_-6_39</strain>
    </source>
</reference>
<dbReference type="EMBL" id="CP015136">
    <property type="protein sequence ID" value="AMY08807.1"/>
    <property type="molecule type" value="Genomic_DNA"/>
</dbReference>
<dbReference type="KEGG" id="abac:LuPra_02012"/>
<dbReference type="OrthoDB" id="9804819at2"/>
<dbReference type="InterPro" id="IPR003439">
    <property type="entry name" value="ABC_transporter-like_ATP-bd"/>
</dbReference>
<comment type="similarity">
    <text evidence="1">Belongs to the ABC transporter superfamily.</text>
</comment>
<dbReference type="Pfam" id="PF00005">
    <property type="entry name" value="ABC_tran"/>
    <property type="match status" value="1"/>
</dbReference>
<dbReference type="SUPFAM" id="SSF52540">
    <property type="entry name" value="P-loop containing nucleoside triphosphate hydrolases"/>
    <property type="match status" value="1"/>
</dbReference>
<gene>
    <name evidence="6" type="primary">yxlF_2</name>
    <name evidence="6" type="ORF">LuPra_02012</name>
</gene>
<name>A0A143PJS4_LUTPR</name>
<dbReference type="InterPro" id="IPR003593">
    <property type="entry name" value="AAA+_ATPase"/>
</dbReference>
<dbReference type="Proteomes" id="UP000076079">
    <property type="component" value="Chromosome"/>
</dbReference>
<dbReference type="GO" id="GO:0016887">
    <property type="term" value="F:ATP hydrolysis activity"/>
    <property type="evidence" value="ECO:0007669"/>
    <property type="project" value="InterPro"/>
</dbReference>
<keyword evidence="6" id="KW-0378">Hydrolase</keyword>
<proteinExistence type="inferred from homology"/>